<accession>M0NNP4</accession>
<evidence type="ECO:0000256" key="1">
    <source>
        <dbReference type="SAM" id="Phobius"/>
    </source>
</evidence>
<feature type="transmembrane region" description="Helical" evidence="1">
    <location>
        <begin position="589"/>
        <end position="618"/>
    </location>
</feature>
<feature type="transmembrane region" description="Helical" evidence="1">
    <location>
        <begin position="403"/>
        <end position="422"/>
    </location>
</feature>
<feature type="transmembrane region" description="Helical" evidence="1">
    <location>
        <begin position="492"/>
        <end position="518"/>
    </location>
</feature>
<reference evidence="3 4" key="1">
    <citation type="journal article" date="2014" name="PLoS Genet.">
        <title>Phylogenetically driven sequencing of extremely halophilic archaea reveals strategies for static and dynamic osmo-response.</title>
        <authorList>
            <person name="Becker E.A."/>
            <person name="Seitzer P.M."/>
            <person name="Tritt A."/>
            <person name="Larsen D."/>
            <person name="Krusor M."/>
            <person name="Yao A.I."/>
            <person name="Wu D."/>
            <person name="Madern D."/>
            <person name="Eisen J.A."/>
            <person name="Darling A.E."/>
            <person name="Facciotti M.T."/>
        </authorList>
    </citation>
    <scope>NUCLEOTIDE SEQUENCE [LARGE SCALE GENOMIC DNA]</scope>
    <source>
        <strain evidence="3 4">DSM 21995</strain>
    </source>
</reference>
<feature type="transmembrane region" description="Helical" evidence="1">
    <location>
        <begin position="339"/>
        <end position="358"/>
    </location>
</feature>
<dbReference type="InterPro" id="IPR010656">
    <property type="entry name" value="DctM"/>
</dbReference>
<feature type="transmembrane region" description="Helical" evidence="1">
    <location>
        <begin position="112"/>
        <end position="129"/>
    </location>
</feature>
<evidence type="ECO:0000313" key="4">
    <source>
        <dbReference type="Proteomes" id="UP000011650"/>
    </source>
</evidence>
<feature type="transmembrane region" description="Helical" evidence="1">
    <location>
        <begin position="530"/>
        <end position="547"/>
    </location>
</feature>
<gene>
    <name evidence="3" type="ORF">C469_13735</name>
</gene>
<evidence type="ECO:0000313" key="3">
    <source>
        <dbReference type="EMBL" id="EMA58275.1"/>
    </source>
</evidence>
<name>M0NNP4_9EURY</name>
<sequence length="638" mass="68009">MTSLVAVGLTAYLILYAYGFYWDRTQHTVLAMGWGIALYHLMYLMTVDRDSLRGKLDFTVTSAMFVGTVAFTAYIFLNYEGLRNRLLDYAPFEYLLAGLLLLIIVEATRRAYGNPFVAVIVVFVGYAYFGESLPGWLAHSGIDVQRLIEINVLTLDGIYGTVPRVGTTWVAIFLVYAGLLEGYGALNMVFAAGGAAEKRFRAGTAQTAVVASLLMGSINGSAVANTATTGSFTIPLMKERGIRSSTAAAIESAASSGGQVMPPIMGAAAFVMAGILNLPYIDVLLFALLPALLFYLSIAVSVQVVSLKQDIIDNPGSAESDADGDGNALGGDPGTFRRGLPLVVSVAVLVYYLAVAQLSPLPSAIRAIGVLVAGQFLWQFYLSGFDAASLRKTAGATVQGLQIGAVSNAPIFAVLGSIGILINLINVGSFTRLLTFAMLDQSGGSLLILLFFAMIMSIMFGMGMPTVAAYILVAIFIGPAIVEFGLDQIYAHMFVFYFAILSALTPPVALGCAVACKIADTGFLRTCWDAMKMALPVFLLPYTFVIHRNLLVWDAMTPVVFVTIALALFGVSFAVYNHIFQPLRLPVRLLVGVAALVVLFVPNSAVSVLGAMVILTVFGLNYVESKETPIGRSLPGSS</sequence>
<keyword evidence="1" id="KW-0812">Transmembrane</keyword>
<feature type="transmembrane region" description="Helical" evidence="1">
    <location>
        <begin position="58"/>
        <end position="77"/>
    </location>
</feature>
<feature type="transmembrane region" description="Helical" evidence="1">
    <location>
        <begin position="169"/>
        <end position="191"/>
    </location>
</feature>
<dbReference type="EMBL" id="AOJG01000038">
    <property type="protein sequence ID" value="EMA58275.1"/>
    <property type="molecule type" value="Genomic_DNA"/>
</dbReference>
<keyword evidence="4" id="KW-1185">Reference proteome</keyword>
<organism evidence="3 4">
    <name type="scientific">Halorubrum lipolyticum DSM 21995</name>
    <dbReference type="NCBI Taxonomy" id="1227482"/>
    <lineage>
        <taxon>Archaea</taxon>
        <taxon>Methanobacteriati</taxon>
        <taxon>Methanobacteriota</taxon>
        <taxon>Stenosarchaea group</taxon>
        <taxon>Halobacteria</taxon>
        <taxon>Halobacteriales</taxon>
        <taxon>Haloferacaceae</taxon>
        <taxon>Halorubrum</taxon>
    </lineage>
</organism>
<feature type="transmembrane region" description="Helical" evidence="1">
    <location>
        <begin position="442"/>
        <end position="460"/>
    </location>
</feature>
<dbReference type="Pfam" id="PF06808">
    <property type="entry name" value="DctM"/>
    <property type="match status" value="1"/>
</dbReference>
<dbReference type="AlphaFoldDB" id="M0NNP4"/>
<dbReference type="PANTHER" id="PTHR43849:SF2">
    <property type="entry name" value="BLL3936 PROTEIN"/>
    <property type="match status" value="1"/>
</dbReference>
<keyword evidence="1" id="KW-0472">Membrane</keyword>
<dbReference type="Proteomes" id="UP000011650">
    <property type="component" value="Unassembled WGS sequence"/>
</dbReference>
<dbReference type="InterPro" id="IPR011853">
    <property type="entry name" value="TRAP_DctM-Dct_fused"/>
</dbReference>
<feature type="transmembrane region" description="Helical" evidence="1">
    <location>
        <begin position="467"/>
        <end position="486"/>
    </location>
</feature>
<keyword evidence="1" id="KW-1133">Transmembrane helix</keyword>
<feature type="transmembrane region" description="Helical" evidence="1">
    <location>
        <begin position="260"/>
        <end position="278"/>
    </location>
</feature>
<proteinExistence type="predicted"/>
<feature type="domain" description="TRAP C4-dicarboxylate transport system permease DctM subunit" evidence="2">
    <location>
        <begin position="100"/>
        <end position="550"/>
    </location>
</feature>
<evidence type="ECO:0000259" key="2">
    <source>
        <dbReference type="Pfam" id="PF06808"/>
    </source>
</evidence>
<dbReference type="NCBIfam" id="TIGR02123">
    <property type="entry name" value="TRAP_fused"/>
    <property type="match status" value="1"/>
</dbReference>
<protein>
    <submittedName>
        <fullName evidence="3">C4-dicarboxylate anaerobic carrier</fullName>
    </submittedName>
</protein>
<comment type="caution">
    <text evidence="3">The sequence shown here is derived from an EMBL/GenBank/DDBJ whole genome shotgun (WGS) entry which is preliminary data.</text>
</comment>
<feature type="transmembrane region" description="Helical" evidence="1">
    <location>
        <begin position="559"/>
        <end position="577"/>
    </location>
</feature>
<feature type="transmembrane region" description="Helical" evidence="1">
    <location>
        <begin position="364"/>
        <end position="382"/>
    </location>
</feature>
<dbReference type="PANTHER" id="PTHR43849">
    <property type="entry name" value="BLL3936 PROTEIN"/>
    <property type="match status" value="1"/>
</dbReference>
<dbReference type="PATRIC" id="fig|1227482.3.peg.2780"/>
<feature type="transmembrane region" description="Helical" evidence="1">
    <location>
        <begin position="29"/>
        <end position="46"/>
    </location>
</feature>
<feature type="transmembrane region" description="Helical" evidence="1">
    <location>
        <begin position="284"/>
        <end position="305"/>
    </location>
</feature>
<dbReference type="STRING" id="1227482.C469_13735"/>